<dbReference type="VEuPathDB" id="TrichDB:TVAG_482100"/>
<dbReference type="AlphaFoldDB" id="A2EBL9"/>
<dbReference type="eggNOG" id="KOG0668">
    <property type="taxonomic scope" value="Eukaryota"/>
</dbReference>
<evidence type="ECO:0000256" key="8">
    <source>
        <dbReference type="ARBA" id="ARBA00048679"/>
    </source>
</evidence>
<accession>A2EBL9</accession>
<evidence type="ECO:0000256" key="5">
    <source>
        <dbReference type="ARBA" id="ARBA00022777"/>
    </source>
</evidence>
<dbReference type="GO" id="GO:0005524">
    <property type="term" value="F:ATP binding"/>
    <property type="evidence" value="ECO:0007669"/>
    <property type="project" value="UniProtKB-UniRule"/>
</dbReference>
<proteinExistence type="predicted"/>
<dbReference type="RefSeq" id="XP_001322159.1">
    <property type="nucleotide sequence ID" value="XM_001322124.1"/>
</dbReference>
<dbReference type="InterPro" id="IPR011009">
    <property type="entry name" value="Kinase-like_dom_sf"/>
</dbReference>
<evidence type="ECO:0000256" key="6">
    <source>
        <dbReference type="ARBA" id="ARBA00022840"/>
    </source>
</evidence>
<dbReference type="GO" id="GO:0004674">
    <property type="term" value="F:protein serine/threonine kinase activity"/>
    <property type="evidence" value="ECO:0000318"/>
    <property type="project" value="GO_Central"/>
</dbReference>
<reference evidence="11" key="2">
    <citation type="journal article" date="2007" name="Science">
        <title>Draft genome sequence of the sexually transmitted pathogen Trichomonas vaginalis.</title>
        <authorList>
            <person name="Carlton J.M."/>
            <person name="Hirt R.P."/>
            <person name="Silva J.C."/>
            <person name="Delcher A.L."/>
            <person name="Schatz M."/>
            <person name="Zhao Q."/>
            <person name="Wortman J.R."/>
            <person name="Bidwell S.L."/>
            <person name="Alsmark U.C.M."/>
            <person name="Besteiro S."/>
            <person name="Sicheritz-Ponten T."/>
            <person name="Noel C.J."/>
            <person name="Dacks J.B."/>
            <person name="Foster P.G."/>
            <person name="Simillion C."/>
            <person name="Van de Peer Y."/>
            <person name="Miranda-Saavedra D."/>
            <person name="Barton G.J."/>
            <person name="Westrop G.D."/>
            <person name="Mueller S."/>
            <person name="Dessi D."/>
            <person name="Fiori P.L."/>
            <person name="Ren Q."/>
            <person name="Paulsen I."/>
            <person name="Zhang H."/>
            <person name="Bastida-Corcuera F.D."/>
            <person name="Simoes-Barbosa A."/>
            <person name="Brown M.T."/>
            <person name="Hayes R.D."/>
            <person name="Mukherjee M."/>
            <person name="Okumura C.Y."/>
            <person name="Schneider R."/>
            <person name="Smith A.J."/>
            <person name="Vanacova S."/>
            <person name="Villalvazo M."/>
            <person name="Haas B.J."/>
            <person name="Pertea M."/>
            <person name="Feldblyum T.V."/>
            <person name="Utterback T.R."/>
            <person name="Shu C.L."/>
            <person name="Osoegawa K."/>
            <person name="de Jong P.J."/>
            <person name="Hrdy I."/>
            <person name="Horvathova L."/>
            <person name="Zubacova Z."/>
            <person name="Dolezal P."/>
            <person name="Malik S.B."/>
            <person name="Logsdon J.M. Jr."/>
            <person name="Henze K."/>
            <person name="Gupta A."/>
            <person name="Wang C.C."/>
            <person name="Dunne R.L."/>
            <person name="Upcroft J.A."/>
            <person name="Upcroft P."/>
            <person name="White O."/>
            <person name="Salzberg S.L."/>
            <person name="Tang P."/>
            <person name="Chiu C.-H."/>
            <person name="Lee Y.-S."/>
            <person name="Embley T.M."/>
            <person name="Coombs G.H."/>
            <person name="Mottram J.C."/>
            <person name="Tachezy J."/>
            <person name="Fraser-Liggett C.M."/>
            <person name="Johnson P.J."/>
        </authorList>
    </citation>
    <scope>NUCLEOTIDE SEQUENCE [LARGE SCALE GENOMIC DNA]</scope>
    <source>
        <strain evidence="11">G3</strain>
    </source>
</reference>
<keyword evidence="4 9" id="KW-0547">Nucleotide-binding</keyword>
<dbReference type="PROSITE" id="PS50011">
    <property type="entry name" value="PROTEIN_KINASE_DOM"/>
    <property type="match status" value="1"/>
</dbReference>
<comment type="catalytic activity">
    <reaction evidence="7">
        <text>L-threonyl-[protein] + ATP = O-phospho-L-threonyl-[protein] + ADP + H(+)</text>
        <dbReference type="Rhea" id="RHEA:46608"/>
        <dbReference type="Rhea" id="RHEA-COMP:11060"/>
        <dbReference type="Rhea" id="RHEA-COMP:11605"/>
        <dbReference type="ChEBI" id="CHEBI:15378"/>
        <dbReference type="ChEBI" id="CHEBI:30013"/>
        <dbReference type="ChEBI" id="CHEBI:30616"/>
        <dbReference type="ChEBI" id="CHEBI:61977"/>
        <dbReference type="ChEBI" id="CHEBI:456216"/>
        <dbReference type="EC" id="2.7.11.1"/>
    </reaction>
</comment>
<evidence type="ECO:0000256" key="1">
    <source>
        <dbReference type="ARBA" id="ARBA00012513"/>
    </source>
</evidence>
<evidence type="ECO:0000256" key="4">
    <source>
        <dbReference type="ARBA" id="ARBA00022741"/>
    </source>
</evidence>
<dbReference type="Gene3D" id="1.10.510.10">
    <property type="entry name" value="Transferase(Phosphotransferase) domain 1"/>
    <property type="match status" value="1"/>
</dbReference>
<dbReference type="OrthoDB" id="4062651at2759"/>
<dbReference type="GO" id="GO:0005634">
    <property type="term" value="C:nucleus"/>
    <property type="evidence" value="ECO:0000318"/>
    <property type="project" value="GO_Central"/>
</dbReference>
<dbReference type="GO" id="GO:0006974">
    <property type="term" value="P:DNA damage response"/>
    <property type="evidence" value="ECO:0000318"/>
    <property type="project" value="GO_Central"/>
</dbReference>
<dbReference type="EC" id="2.7.11.1" evidence="1"/>
<dbReference type="GO" id="GO:0004713">
    <property type="term" value="F:protein tyrosine kinase activity"/>
    <property type="evidence" value="ECO:0007669"/>
    <property type="project" value="InterPro"/>
</dbReference>
<dbReference type="InterPro" id="IPR017441">
    <property type="entry name" value="Protein_kinase_ATP_BS"/>
</dbReference>
<keyword evidence="6 9" id="KW-0067">ATP-binding</keyword>
<keyword evidence="3" id="KW-0808">Transferase</keyword>
<dbReference type="SUPFAM" id="SSF56112">
    <property type="entry name" value="Protein kinase-like (PK-like)"/>
    <property type="match status" value="1"/>
</dbReference>
<dbReference type="VEuPathDB" id="TrichDB:TVAGG3_0588470"/>
<dbReference type="KEGG" id="tva:4767867"/>
<dbReference type="EMBL" id="DS113347">
    <property type="protein sequence ID" value="EAY09936.1"/>
    <property type="molecule type" value="Genomic_DNA"/>
</dbReference>
<dbReference type="GO" id="GO:0005956">
    <property type="term" value="C:protein kinase CK2 complex"/>
    <property type="evidence" value="ECO:0000318"/>
    <property type="project" value="GO_Central"/>
</dbReference>
<dbReference type="GO" id="GO:0005829">
    <property type="term" value="C:cytosol"/>
    <property type="evidence" value="ECO:0000318"/>
    <property type="project" value="GO_Central"/>
</dbReference>
<dbReference type="SMR" id="A2EBL9"/>
<reference evidence="11" key="1">
    <citation type="submission" date="2006-10" db="EMBL/GenBank/DDBJ databases">
        <authorList>
            <person name="Amadeo P."/>
            <person name="Zhao Q."/>
            <person name="Wortman J."/>
            <person name="Fraser-Liggett C."/>
            <person name="Carlton J."/>
        </authorList>
    </citation>
    <scope>NUCLEOTIDE SEQUENCE</scope>
    <source>
        <strain evidence="11">G3</strain>
    </source>
</reference>
<feature type="binding site" evidence="9">
    <location>
        <position position="67"/>
    </location>
    <ligand>
        <name>ATP</name>
        <dbReference type="ChEBI" id="CHEBI:30616"/>
    </ligand>
</feature>
<keyword evidence="2" id="KW-0723">Serine/threonine-protein kinase</keyword>
<evidence type="ECO:0000256" key="3">
    <source>
        <dbReference type="ARBA" id="ARBA00022679"/>
    </source>
</evidence>
<evidence type="ECO:0000313" key="11">
    <source>
        <dbReference type="EMBL" id="EAY09936.1"/>
    </source>
</evidence>
<dbReference type="Gene3D" id="3.30.200.20">
    <property type="entry name" value="Phosphorylase Kinase, domain 1"/>
    <property type="match status" value="1"/>
</dbReference>
<dbReference type="InterPro" id="IPR045216">
    <property type="entry name" value="CK2_alpha"/>
</dbReference>
<name>A2EBL9_TRIV3</name>
<evidence type="ECO:0000259" key="10">
    <source>
        <dbReference type="PROSITE" id="PS50011"/>
    </source>
</evidence>
<dbReference type="InParanoid" id="A2EBL9"/>
<evidence type="ECO:0000256" key="2">
    <source>
        <dbReference type="ARBA" id="ARBA00022527"/>
    </source>
</evidence>
<dbReference type="PROSITE" id="PS00107">
    <property type="entry name" value="PROTEIN_KINASE_ATP"/>
    <property type="match status" value="1"/>
</dbReference>
<dbReference type="InterPro" id="IPR000719">
    <property type="entry name" value="Prot_kinase_dom"/>
</dbReference>
<evidence type="ECO:0000256" key="9">
    <source>
        <dbReference type="PROSITE-ProRule" id="PRU10141"/>
    </source>
</evidence>
<organism evidence="11 12">
    <name type="scientific">Trichomonas vaginalis (strain ATCC PRA-98 / G3)</name>
    <dbReference type="NCBI Taxonomy" id="412133"/>
    <lineage>
        <taxon>Eukaryota</taxon>
        <taxon>Metamonada</taxon>
        <taxon>Parabasalia</taxon>
        <taxon>Trichomonadida</taxon>
        <taxon>Trichomonadidae</taxon>
        <taxon>Trichomonas</taxon>
    </lineage>
</organism>
<gene>
    <name evidence="11" type="ORF">TVAG_482100</name>
</gene>
<evidence type="ECO:0000256" key="7">
    <source>
        <dbReference type="ARBA" id="ARBA00047899"/>
    </source>
</evidence>
<dbReference type="GO" id="GO:0051726">
    <property type="term" value="P:regulation of cell cycle"/>
    <property type="evidence" value="ECO:0000318"/>
    <property type="project" value="GO_Central"/>
</dbReference>
<dbReference type="PANTHER" id="PTHR24054">
    <property type="entry name" value="CASEIN KINASE II SUBUNIT ALPHA"/>
    <property type="match status" value="1"/>
</dbReference>
<protein>
    <recommendedName>
        <fullName evidence="1">non-specific serine/threonine protein kinase</fullName>
        <ecNumber evidence="1">2.7.11.1</ecNumber>
    </recommendedName>
</protein>
<dbReference type="SMART" id="SM00219">
    <property type="entry name" value="TyrKc"/>
    <property type="match status" value="1"/>
</dbReference>
<evidence type="ECO:0000313" key="12">
    <source>
        <dbReference type="Proteomes" id="UP000001542"/>
    </source>
</evidence>
<keyword evidence="12" id="KW-1185">Reference proteome</keyword>
<keyword evidence="5 11" id="KW-0418">Kinase</keyword>
<dbReference type="Pfam" id="PF00069">
    <property type="entry name" value="Pkinase"/>
    <property type="match status" value="1"/>
</dbReference>
<dbReference type="Proteomes" id="UP000001542">
    <property type="component" value="Unassembled WGS sequence"/>
</dbReference>
<dbReference type="InterPro" id="IPR020635">
    <property type="entry name" value="Tyr_kinase_cat_dom"/>
</dbReference>
<dbReference type="STRING" id="5722.A2EBL9"/>
<dbReference type="PANTHER" id="PTHR24054:SF0">
    <property type="entry name" value="CASEIN KINASE II SUBUNIT ALPHA"/>
    <property type="match status" value="1"/>
</dbReference>
<sequence>MLFGRNKGCRSGCKDASRLYPPEFFNKKLEFEFQDFSFQNTSEFIGKGHYSSVYKSYLSNGTAVAVKNLVTYSKKYLGKEINTLKALQDVPNVLRFYGFIGNESYPTIIYSYHPSSKSGYNGNITLEDFRWWLKTTLETLADIHEHGVIHRDLRLANILTDFENRKLAIVDFGLSDFYRKGVPMNPRVGCFHITAPELAINVSNYNCEVDVWSLGLSCLDIMIKLKDHWNSKNDYMMIENLIKAYGSASWNEFVGKYNPIFKTNRKISGSFYEFGMPGNNHLITPDTMDLVSKMLELDPAKRISAREALNHNFFK</sequence>
<feature type="domain" description="Protein kinase" evidence="10">
    <location>
        <begin position="39"/>
        <end position="314"/>
    </location>
</feature>
<comment type="catalytic activity">
    <reaction evidence="8">
        <text>L-seryl-[protein] + ATP = O-phospho-L-seryl-[protein] + ADP + H(+)</text>
        <dbReference type="Rhea" id="RHEA:17989"/>
        <dbReference type="Rhea" id="RHEA-COMP:9863"/>
        <dbReference type="Rhea" id="RHEA-COMP:11604"/>
        <dbReference type="ChEBI" id="CHEBI:15378"/>
        <dbReference type="ChEBI" id="CHEBI:29999"/>
        <dbReference type="ChEBI" id="CHEBI:30616"/>
        <dbReference type="ChEBI" id="CHEBI:83421"/>
        <dbReference type="ChEBI" id="CHEBI:456216"/>
        <dbReference type="EC" id="2.7.11.1"/>
    </reaction>
</comment>